<dbReference type="Proteomes" id="UP000095751">
    <property type="component" value="Unassembled WGS sequence"/>
</dbReference>
<dbReference type="KEGG" id="fcy:FRACYDRAFT_250600"/>
<dbReference type="EMBL" id="KV784383">
    <property type="protein sequence ID" value="OEU07948.1"/>
    <property type="molecule type" value="Genomic_DNA"/>
</dbReference>
<dbReference type="AlphaFoldDB" id="A0A1E7EPS0"/>
<reference evidence="1 2" key="1">
    <citation type="submission" date="2016-09" db="EMBL/GenBank/DDBJ databases">
        <title>Extensive genetic diversity and differential bi-allelic expression allows diatom success in the polar Southern Ocean.</title>
        <authorList>
            <consortium name="DOE Joint Genome Institute"/>
            <person name="Mock T."/>
            <person name="Otillar R.P."/>
            <person name="Strauss J."/>
            <person name="Dupont C."/>
            <person name="Frickenhaus S."/>
            <person name="Maumus F."/>
            <person name="Mcmullan M."/>
            <person name="Sanges R."/>
            <person name="Schmutz J."/>
            <person name="Toseland A."/>
            <person name="Valas R."/>
            <person name="Veluchamy A."/>
            <person name="Ward B.J."/>
            <person name="Allen A."/>
            <person name="Barry K."/>
            <person name="Falciatore A."/>
            <person name="Ferrante M."/>
            <person name="Fortunato A.E."/>
            <person name="Gloeckner G."/>
            <person name="Gruber A."/>
            <person name="Hipkin R."/>
            <person name="Janech M."/>
            <person name="Kroth P."/>
            <person name="Leese F."/>
            <person name="Lindquist E."/>
            <person name="Lyon B.R."/>
            <person name="Martin J."/>
            <person name="Mayer C."/>
            <person name="Parker M."/>
            <person name="Quesneville H."/>
            <person name="Raymond J."/>
            <person name="Uhlig C."/>
            <person name="Valentin K.U."/>
            <person name="Worden A.Z."/>
            <person name="Armbrust E.V."/>
            <person name="Bowler C."/>
            <person name="Green B."/>
            <person name="Moulton V."/>
            <person name="Van Oosterhout C."/>
            <person name="Grigoriev I."/>
        </authorList>
    </citation>
    <scope>NUCLEOTIDE SEQUENCE [LARGE SCALE GENOMIC DNA]</scope>
    <source>
        <strain evidence="1 2">CCMP1102</strain>
    </source>
</reference>
<evidence type="ECO:0000313" key="2">
    <source>
        <dbReference type="Proteomes" id="UP000095751"/>
    </source>
</evidence>
<evidence type="ECO:0000313" key="1">
    <source>
        <dbReference type="EMBL" id="OEU07948.1"/>
    </source>
</evidence>
<sequence length="123" mass="13721">MAHFGVNAALQLHNLHRNLSIMRTCHGWLENDPTPILTGTSTQILSPQKVPLAKIIATTSKHAKNLLLASVPCKPEVKIMVALDWLPCFMGICVNVPVKIGVKAFSDCFRYGPQLLYMRYFCI</sequence>
<dbReference type="InParanoid" id="A0A1E7EPS0"/>
<proteinExistence type="predicted"/>
<name>A0A1E7EPS0_9STRA</name>
<protein>
    <submittedName>
        <fullName evidence="1">Uncharacterized protein</fullName>
    </submittedName>
</protein>
<gene>
    <name evidence="1" type="ORF">FRACYDRAFT_250600</name>
</gene>
<accession>A0A1E7EPS0</accession>
<organism evidence="1 2">
    <name type="scientific">Fragilariopsis cylindrus CCMP1102</name>
    <dbReference type="NCBI Taxonomy" id="635003"/>
    <lineage>
        <taxon>Eukaryota</taxon>
        <taxon>Sar</taxon>
        <taxon>Stramenopiles</taxon>
        <taxon>Ochrophyta</taxon>
        <taxon>Bacillariophyta</taxon>
        <taxon>Bacillariophyceae</taxon>
        <taxon>Bacillariophycidae</taxon>
        <taxon>Bacillariales</taxon>
        <taxon>Bacillariaceae</taxon>
        <taxon>Fragilariopsis</taxon>
    </lineage>
</organism>
<keyword evidence="2" id="KW-1185">Reference proteome</keyword>